<dbReference type="Proteomes" id="UP000285288">
    <property type="component" value="Unassembled WGS sequence"/>
</dbReference>
<dbReference type="AlphaFoldDB" id="A0A413UBF9"/>
<comment type="caution">
    <text evidence="2">The sequence shown here is derived from an EMBL/GenBank/DDBJ whole genome shotgun (WGS) entry which is preliminary data.</text>
</comment>
<feature type="transmembrane region" description="Helical" evidence="1">
    <location>
        <begin position="34"/>
        <end position="54"/>
    </location>
</feature>
<evidence type="ECO:0000313" key="2">
    <source>
        <dbReference type="EMBL" id="RHB03458.1"/>
    </source>
</evidence>
<keyword evidence="1" id="KW-1133">Transmembrane helix</keyword>
<evidence type="ECO:0000313" key="3">
    <source>
        <dbReference type="Proteomes" id="UP000285288"/>
    </source>
</evidence>
<dbReference type="RefSeq" id="WP_220414468.1">
    <property type="nucleotide sequence ID" value="NZ_QSGD01000034.1"/>
</dbReference>
<proteinExistence type="predicted"/>
<keyword evidence="1" id="KW-0812">Transmembrane</keyword>
<dbReference type="EMBL" id="QSGD01000034">
    <property type="protein sequence ID" value="RHB03458.1"/>
    <property type="molecule type" value="Genomic_DNA"/>
</dbReference>
<feature type="non-terminal residue" evidence="2">
    <location>
        <position position="1"/>
    </location>
</feature>
<organism evidence="2 3">
    <name type="scientific">Holdemanella biformis</name>
    <dbReference type="NCBI Taxonomy" id="1735"/>
    <lineage>
        <taxon>Bacteria</taxon>
        <taxon>Bacillati</taxon>
        <taxon>Bacillota</taxon>
        <taxon>Erysipelotrichia</taxon>
        <taxon>Erysipelotrichales</taxon>
        <taxon>Erysipelotrichaceae</taxon>
        <taxon>Holdemanella</taxon>
    </lineage>
</organism>
<keyword evidence="1" id="KW-0472">Membrane</keyword>
<reference evidence="2 3" key="1">
    <citation type="submission" date="2018-08" db="EMBL/GenBank/DDBJ databases">
        <title>A genome reference for cultivated species of the human gut microbiota.</title>
        <authorList>
            <person name="Zou Y."/>
            <person name="Xue W."/>
            <person name="Luo G."/>
        </authorList>
    </citation>
    <scope>NUCLEOTIDE SEQUENCE [LARGE SCALE GENOMIC DNA]</scope>
    <source>
        <strain evidence="2 3">AM42-13AC</strain>
    </source>
</reference>
<name>A0A413UBF9_9FIRM</name>
<feature type="transmembrane region" description="Helical" evidence="1">
    <location>
        <begin position="66"/>
        <end position="85"/>
    </location>
</feature>
<sequence>FLKPTFSRPYLIADYLYIQSVNYRFGGLEDMTKFFLLDLILFLIIGGVAIILQYHFGNRLSKKVEIVYGCISVVIVAVTSTVFAIKMNPIITPSLHADYLKLNEEIKYTSIELCENYRDCTLKIVANGFRWGYQTYYSGDANVEIYNSKNERLNYYYKAKIYCNLDVNDFIVLKDVNENKIYIFNFDTNQQTQDFYDLLCKKVDKVGVHILSESAHHYKASNSFGQSQVIHYSEPLNPRRESLQILK</sequence>
<gene>
    <name evidence="2" type="ORF">DW907_08295</name>
</gene>
<evidence type="ECO:0000256" key="1">
    <source>
        <dbReference type="SAM" id="Phobius"/>
    </source>
</evidence>
<accession>A0A413UBF9</accession>
<protein>
    <submittedName>
        <fullName evidence="2">Uncharacterized protein</fullName>
    </submittedName>
</protein>